<evidence type="ECO:0000313" key="7">
    <source>
        <dbReference type="EMBL" id="PVV02603.1"/>
    </source>
</evidence>
<accession>A0A2T9ZDD0</accession>
<evidence type="ECO:0000256" key="3">
    <source>
        <dbReference type="ARBA" id="ARBA00022801"/>
    </source>
</evidence>
<dbReference type="PANTHER" id="PTHR46468:SF1">
    <property type="entry name" value="SENTRIN-SPECIFIC PROTEASE 8"/>
    <property type="match status" value="1"/>
</dbReference>
<dbReference type="EMBL" id="MBFS01000391">
    <property type="protein sequence ID" value="PVV02603.1"/>
    <property type="molecule type" value="Genomic_DNA"/>
</dbReference>
<gene>
    <name evidence="7" type="ORF">BB560_002942</name>
</gene>
<protein>
    <recommendedName>
        <fullName evidence="6">Ubiquitin-like protease family profile domain-containing protein</fullName>
    </recommendedName>
</protein>
<dbReference type="InterPro" id="IPR003653">
    <property type="entry name" value="Peptidase_C48_C"/>
</dbReference>
<dbReference type="GO" id="GO:0008234">
    <property type="term" value="F:cysteine-type peptidase activity"/>
    <property type="evidence" value="ECO:0007669"/>
    <property type="project" value="UniProtKB-KW"/>
</dbReference>
<dbReference type="STRING" id="133381.A0A2T9ZDD0"/>
<dbReference type="SUPFAM" id="SSF54001">
    <property type="entry name" value="Cysteine proteinases"/>
    <property type="match status" value="1"/>
</dbReference>
<dbReference type="AlphaFoldDB" id="A0A2T9ZDD0"/>
<evidence type="ECO:0000256" key="5">
    <source>
        <dbReference type="SAM" id="MobiDB-lite"/>
    </source>
</evidence>
<dbReference type="InterPro" id="IPR038765">
    <property type="entry name" value="Papain-like_cys_pep_sf"/>
</dbReference>
<comment type="similarity">
    <text evidence="1">Belongs to the peptidase C48 family.</text>
</comment>
<sequence length="248" mass="28210">MSEKQDRLLLVYRSNAIYYSDAASLIRGDWIEDPIIGFYFNRLFLFQPSVIHLVANTTDIEDARTSLPPEMHDKDYLFLPTNNGNSYNSGGSHWSLLVFDRPNNVFRYYDSMSSSNLVSTKLMIERICMLLKIQKTSLIIEKCEQQQNDLDCGIYTLLYAKTLILRLLALSKANTPPLNLSSSPSSSRNSPRSNSSSSSFLSSSSSSGGDLDDRLWSIETLEMSARKKRKEISKIISKYSKSNRFSFF</sequence>
<keyword evidence="2" id="KW-0645">Protease</keyword>
<dbReference type="PROSITE" id="PS50600">
    <property type="entry name" value="ULP_PROTEASE"/>
    <property type="match status" value="1"/>
</dbReference>
<dbReference type="GO" id="GO:0006508">
    <property type="term" value="P:proteolysis"/>
    <property type="evidence" value="ECO:0007669"/>
    <property type="project" value="UniProtKB-KW"/>
</dbReference>
<dbReference type="OrthoDB" id="5065855at2759"/>
<dbReference type="Gene3D" id="3.40.395.10">
    <property type="entry name" value="Adenoviral Proteinase, Chain A"/>
    <property type="match status" value="1"/>
</dbReference>
<dbReference type="GO" id="GO:0019784">
    <property type="term" value="F:deNEDDylase activity"/>
    <property type="evidence" value="ECO:0007669"/>
    <property type="project" value="InterPro"/>
</dbReference>
<evidence type="ECO:0000256" key="4">
    <source>
        <dbReference type="ARBA" id="ARBA00022807"/>
    </source>
</evidence>
<feature type="domain" description="Ubiquitin-like protease family profile" evidence="6">
    <location>
        <begin position="1"/>
        <end position="163"/>
    </location>
</feature>
<organism evidence="7 8">
    <name type="scientific">Smittium megazygosporum</name>
    <dbReference type="NCBI Taxonomy" id="133381"/>
    <lineage>
        <taxon>Eukaryota</taxon>
        <taxon>Fungi</taxon>
        <taxon>Fungi incertae sedis</taxon>
        <taxon>Zoopagomycota</taxon>
        <taxon>Kickxellomycotina</taxon>
        <taxon>Harpellomycetes</taxon>
        <taxon>Harpellales</taxon>
        <taxon>Legeriomycetaceae</taxon>
        <taxon>Smittium</taxon>
    </lineage>
</organism>
<feature type="compositionally biased region" description="Low complexity" evidence="5">
    <location>
        <begin position="177"/>
        <end position="207"/>
    </location>
</feature>
<dbReference type="InterPro" id="IPR044613">
    <property type="entry name" value="Nep1/2-like"/>
</dbReference>
<reference evidence="7 8" key="1">
    <citation type="journal article" date="2018" name="MBio">
        <title>Comparative Genomics Reveals the Core Gene Toolbox for the Fungus-Insect Symbiosis.</title>
        <authorList>
            <person name="Wang Y."/>
            <person name="Stata M."/>
            <person name="Wang W."/>
            <person name="Stajich J.E."/>
            <person name="White M.M."/>
            <person name="Moncalvo J.M."/>
        </authorList>
    </citation>
    <scope>NUCLEOTIDE SEQUENCE [LARGE SCALE GENOMIC DNA]</scope>
    <source>
        <strain evidence="7 8">SC-DP-2</strain>
    </source>
</reference>
<evidence type="ECO:0000313" key="8">
    <source>
        <dbReference type="Proteomes" id="UP000245609"/>
    </source>
</evidence>
<dbReference type="Pfam" id="PF02902">
    <property type="entry name" value="Peptidase_C48"/>
    <property type="match status" value="1"/>
</dbReference>
<comment type="caution">
    <text evidence="7">The sequence shown here is derived from an EMBL/GenBank/DDBJ whole genome shotgun (WGS) entry which is preliminary data.</text>
</comment>
<keyword evidence="8" id="KW-1185">Reference proteome</keyword>
<proteinExistence type="inferred from homology"/>
<evidence type="ECO:0000259" key="6">
    <source>
        <dbReference type="PROSITE" id="PS50600"/>
    </source>
</evidence>
<evidence type="ECO:0000256" key="1">
    <source>
        <dbReference type="ARBA" id="ARBA00005234"/>
    </source>
</evidence>
<evidence type="ECO:0000256" key="2">
    <source>
        <dbReference type="ARBA" id="ARBA00022670"/>
    </source>
</evidence>
<dbReference type="Proteomes" id="UP000245609">
    <property type="component" value="Unassembled WGS sequence"/>
</dbReference>
<keyword evidence="3" id="KW-0378">Hydrolase</keyword>
<name>A0A2T9ZDD0_9FUNG</name>
<keyword evidence="4" id="KW-0788">Thiol protease</keyword>
<dbReference type="PANTHER" id="PTHR46468">
    <property type="entry name" value="SENTRIN-SPECIFIC PROTEASE 8"/>
    <property type="match status" value="1"/>
</dbReference>
<feature type="region of interest" description="Disordered" evidence="5">
    <location>
        <begin position="176"/>
        <end position="212"/>
    </location>
</feature>
<dbReference type="GO" id="GO:0000338">
    <property type="term" value="P:protein deneddylation"/>
    <property type="evidence" value="ECO:0007669"/>
    <property type="project" value="TreeGrafter"/>
</dbReference>